<sequence length="243" mass="26608">MPEQIRRFSMLTFSSGPCSVQVFGGCFSPQLYLISYVERLASPQQGDLRLSGPPSGQGASSGARTCDRRVPADLRADSQATVLPTPPEKEGRDGLRIEMSIRWVRERGPWGSERDGQKERENLGSSVHPSYMNITEDGYLMCSTWENKIARVEVGTGTVAFDKSVPQIQDPCGVTITSDGSILVTDRDKKKLHLVSSQGVWIKQLWSVPSGGDWDDVLTSVSTDGSVCVCVTERGCVYILDCL</sequence>
<feature type="region of interest" description="Disordered" evidence="1">
    <location>
        <begin position="45"/>
        <end position="94"/>
    </location>
</feature>
<accession>A0AAV4ASI5</accession>
<dbReference type="SUPFAM" id="SSF101898">
    <property type="entry name" value="NHL repeat"/>
    <property type="match status" value="1"/>
</dbReference>
<dbReference type="PROSITE" id="PS51257">
    <property type="entry name" value="PROKAR_LIPOPROTEIN"/>
    <property type="match status" value="1"/>
</dbReference>
<dbReference type="Proteomes" id="UP000735302">
    <property type="component" value="Unassembled WGS sequence"/>
</dbReference>
<proteinExistence type="predicted"/>
<evidence type="ECO:0000313" key="2">
    <source>
        <dbReference type="EMBL" id="GFO09768.1"/>
    </source>
</evidence>
<dbReference type="EMBL" id="BLXT01004121">
    <property type="protein sequence ID" value="GFO09768.1"/>
    <property type="molecule type" value="Genomic_DNA"/>
</dbReference>
<gene>
    <name evidence="2" type="ORF">PoB_003627300</name>
</gene>
<reference evidence="2 3" key="1">
    <citation type="journal article" date="2021" name="Elife">
        <title>Chloroplast acquisition without the gene transfer in kleptoplastic sea slugs, Plakobranchus ocellatus.</title>
        <authorList>
            <person name="Maeda T."/>
            <person name="Takahashi S."/>
            <person name="Yoshida T."/>
            <person name="Shimamura S."/>
            <person name="Takaki Y."/>
            <person name="Nagai Y."/>
            <person name="Toyoda A."/>
            <person name="Suzuki Y."/>
            <person name="Arimoto A."/>
            <person name="Ishii H."/>
            <person name="Satoh N."/>
            <person name="Nishiyama T."/>
            <person name="Hasebe M."/>
            <person name="Maruyama T."/>
            <person name="Minagawa J."/>
            <person name="Obokata J."/>
            <person name="Shigenobu S."/>
        </authorList>
    </citation>
    <scope>NUCLEOTIDE SEQUENCE [LARGE SCALE GENOMIC DNA]</scope>
</reference>
<feature type="region of interest" description="Disordered" evidence="1">
    <location>
        <begin position="108"/>
        <end position="128"/>
    </location>
</feature>
<feature type="compositionally biased region" description="Basic and acidic residues" evidence="1">
    <location>
        <begin position="65"/>
        <end position="76"/>
    </location>
</feature>
<protein>
    <submittedName>
        <fullName evidence="2">Uncharacterized protein</fullName>
    </submittedName>
</protein>
<keyword evidence="3" id="KW-1185">Reference proteome</keyword>
<organism evidence="2 3">
    <name type="scientific">Plakobranchus ocellatus</name>
    <dbReference type="NCBI Taxonomy" id="259542"/>
    <lineage>
        <taxon>Eukaryota</taxon>
        <taxon>Metazoa</taxon>
        <taxon>Spiralia</taxon>
        <taxon>Lophotrochozoa</taxon>
        <taxon>Mollusca</taxon>
        <taxon>Gastropoda</taxon>
        <taxon>Heterobranchia</taxon>
        <taxon>Euthyneura</taxon>
        <taxon>Panpulmonata</taxon>
        <taxon>Sacoglossa</taxon>
        <taxon>Placobranchoidea</taxon>
        <taxon>Plakobranchidae</taxon>
        <taxon>Plakobranchus</taxon>
    </lineage>
</organism>
<dbReference type="Gene3D" id="2.120.10.30">
    <property type="entry name" value="TolB, C-terminal domain"/>
    <property type="match status" value="1"/>
</dbReference>
<comment type="caution">
    <text evidence="2">The sequence shown here is derived from an EMBL/GenBank/DDBJ whole genome shotgun (WGS) entry which is preliminary data.</text>
</comment>
<dbReference type="AlphaFoldDB" id="A0AAV4ASI5"/>
<evidence type="ECO:0000313" key="3">
    <source>
        <dbReference type="Proteomes" id="UP000735302"/>
    </source>
</evidence>
<evidence type="ECO:0000256" key="1">
    <source>
        <dbReference type="SAM" id="MobiDB-lite"/>
    </source>
</evidence>
<feature type="compositionally biased region" description="Low complexity" evidence="1">
    <location>
        <begin position="51"/>
        <end position="63"/>
    </location>
</feature>
<name>A0AAV4ASI5_9GAST</name>
<dbReference type="InterPro" id="IPR011042">
    <property type="entry name" value="6-blade_b-propeller_TolB-like"/>
</dbReference>
<feature type="compositionally biased region" description="Basic and acidic residues" evidence="1">
    <location>
        <begin position="108"/>
        <end position="122"/>
    </location>
</feature>